<evidence type="ECO:0000256" key="1">
    <source>
        <dbReference type="SAM" id="Phobius"/>
    </source>
</evidence>
<keyword evidence="1" id="KW-1133">Transmembrane helix</keyword>
<organism evidence="2 3">
    <name type="scientific">Williamsoniiplasma luminosum</name>
    <dbReference type="NCBI Taxonomy" id="214888"/>
    <lineage>
        <taxon>Bacteria</taxon>
        <taxon>Bacillati</taxon>
        <taxon>Mycoplasmatota</taxon>
        <taxon>Mollicutes</taxon>
        <taxon>Entomoplasmatales</taxon>
        <taxon>Williamsoniiplasma</taxon>
    </lineage>
</organism>
<accession>A0A2S0NJV0</accession>
<proteinExistence type="predicted"/>
<gene>
    <name evidence="2" type="ORF">C5T88_01715</name>
</gene>
<keyword evidence="1" id="KW-0812">Transmembrane</keyword>
<evidence type="ECO:0000313" key="2">
    <source>
        <dbReference type="EMBL" id="AVP49294.1"/>
    </source>
</evidence>
<dbReference type="AlphaFoldDB" id="A0A2S0NJV0"/>
<name>A0A2S0NJV0_9MOLU</name>
<protein>
    <submittedName>
        <fullName evidence="2">Uncharacterized protein</fullName>
    </submittedName>
</protein>
<evidence type="ECO:0000313" key="3">
    <source>
        <dbReference type="Proteomes" id="UP000239250"/>
    </source>
</evidence>
<dbReference type="EMBL" id="CP027019">
    <property type="protein sequence ID" value="AVP49294.1"/>
    <property type="molecule type" value="Genomic_DNA"/>
</dbReference>
<dbReference type="RefSeq" id="WP_303662622.1">
    <property type="nucleotide sequence ID" value="NZ_CP027019.1"/>
</dbReference>
<keyword evidence="1" id="KW-0472">Membrane</keyword>
<sequence length="103" mass="11119">MRELTKQELKSTSGGHITGALLGGIAALLEVGIQFIGGIFNAIISFGHKDDVKGHVKSKASDVSWDNTKEIEAKTHVAPSVYVPEVITHHHDVQPIDQPNDIL</sequence>
<feature type="transmembrane region" description="Helical" evidence="1">
    <location>
        <begin position="20"/>
        <end position="44"/>
    </location>
</feature>
<dbReference type="Proteomes" id="UP000239250">
    <property type="component" value="Chromosome"/>
</dbReference>
<reference evidence="3" key="1">
    <citation type="submission" date="2018-02" db="EMBL/GenBank/DDBJ databases">
        <title>Firefly genomes illuminate parallel origins of bioluminescence in beetles.</title>
        <authorList>
            <person name="Fallon T.R."/>
            <person name="Lower S.E.S."/>
            <person name="Behringer M."/>
            <person name="Weng J.-K."/>
        </authorList>
    </citation>
    <scope>NUCLEOTIDE SEQUENCE [LARGE SCALE GENOMIC DNA]</scope>
</reference>